<feature type="domain" description="DNA polymerase III beta sliding clamp central" evidence="12">
    <location>
        <begin position="130"/>
        <end position="245"/>
    </location>
</feature>
<dbReference type="SUPFAM" id="SSF55979">
    <property type="entry name" value="DNA clamp"/>
    <property type="match status" value="3"/>
</dbReference>
<keyword evidence="7 10" id="KW-0235">DNA replication</keyword>
<evidence type="ECO:0000259" key="13">
    <source>
        <dbReference type="Pfam" id="PF02768"/>
    </source>
</evidence>
<dbReference type="Gene3D" id="3.70.10.10">
    <property type="match status" value="1"/>
</dbReference>
<dbReference type="GO" id="GO:0009360">
    <property type="term" value="C:DNA polymerase III complex"/>
    <property type="evidence" value="ECO:0007669"/>
    <property type="project" value="InterPro"/>
</dbReference>
<gene>
    <name evidence="14" type="ORF">caldi_29630</name>
</gene>
<evidence type="ECO:0000256" key="2">
    <source>
        <dbReference type="ARBA" id="ARBA00010752"/>
    </source>
</evidence>
<sequence>MRLTIPQDRFADALGTVSRAVSPKNTIPALAGVHVRATPGRLLLRATDLELAIERTVEAEVHEPGEAILPARYLADLVRKIPFGDVDLEVKDGQPVAAVRWGKSHYTIHGFPAADFPDIPAVSGPSFRVDRGAFRELIRQTAFAAAQEEARPYLKGVFLTLAGSELLGVATDSIRIATTRVPADNPENQSLQVIVPGRSLQELARLLAGAEDEEPLRVSAEPNQVSFDLGDIRVISRLLEGQYPDVLRLIPTSYPTRARLDRSQFLEAIDRAQVLSRDGSLRFSVGPEQLVITGATPEVGQVYEEVPLVLEGDPLDIGFNARYLTEGLRAMDDREFWFEFSGSRNPARIRPAEGDGYVYVVLPLVTF</sequence>
<dbReference type="Pfam" id="PF00712">
    <property type="entry name" value="DNA_pol3_beta"/>
    <property type="match status" value="1"/>
</dbReference>
<proteinExistence type="inferred from homology"/>
<evidence type="ECO:0000256" key="1">
    <source>
        <dbReference type="ARBA" id="ARBA00004496"/>
    </source>
</evidence>
<keyword evidence="8 10" id="KW-0239">DNA-directed DNA polymerase</keyword>
<dbReference type="SMART" id="SM00480">
    <property type="entry name" value="POL3Bc"/>
    <property type="match status" value="1"/>
</dbReference>
<dbReference type="InterPro" id="IPR022635">
    <property type="entry name" value="DNA_polIII_beta_C"/>
</dbReference>
<dbReference type="Proteomes" id="UP001163687">
    <property type="component" value="Chromosome"/>
</dbReference>
<organism evidence="14 15">
    <name type="scientific">Caldinitratiruptor microaerophilus</name>
    <dbReference type="NCBI Taxonomy" id="671077"/>
    <lineage>
        <taxon>Bacteria</taxon>
        <taxon>Bacillati</taxon>
        <taxon>Bacillota</taxon>
        <taxon>Clostridia</taxon>
        <taxon>Eubacteriales</taxon>
        <taxon>Symbiobacteriaceae</taxon>
        <taxon>Caldinitratiruptor</taxon>
    </lineage>
</organism>
<dbReference type="PANTHER" id="PTHR30478:SF0">
    <property type="entry name" value="BETA SLIDING CLAMP"/>
    <property type="match status" value="1"/>
</dbReference>
<keyword evidence="4 10" id="KW-0963">Cytoplasm</keyword>
<dbReference type="InterPro" id="IPR022634">
    <property type="entry name" value="DNA_polIII_beta_N"/>
</dbReference>
<keyword evidence="15" id="KW-1185">Reference proteome</keyword>
<accession>A0AA35CNT5</accession>
<keyword evidence="5 10" id="KW-0808">Transferase</keyword>
<evidence type="ECO:0000256" key="8">
    <source>
        <dbReference type="ARBA" id="ARBA00022932"/>
    </source>
</evidence>
<reference evidence="14" key="1">
    <citation type="submission" date="2022-03" db="EMBL/GenBank/DDBJ databases">
        <title>Complete genome sequence of Caldinitratiruptor microaerophilus.</title>
        <authorList>
            <person name="Mukaiyama R."/>
            <person name="Nishiyama T."/>
            <person name="Ueda K."/>
        </authorList>
    </citation>
    <scope>NUCLEOTIDE SEQUENCE</scope>
    <source>
        <strain evidence="14">JCM 16183</strain>
    </source>
</reference>
<dbReference type="GO" id="GO:0005737">
    <property type="term" value="C:cytoplasm"/>
    <property type="evidence" value="ECO:0007669"/>
    <property type="project" value="UniProtKB-SubCell"/>
</dbReference>
<evidence type="ECO:0000256" key="10">
    <source>
        <dbReference type="PIRNR" id="PIRNR000804"/>
    </source>
</evidence>
<comment type="subunit">
    <text evidence="10">Forms a ring-shaped head-to-tail homodimer around DNA.</text>
</comment>
<comment type="function">
    <text evidence="10">Confers DNA tethering and processivity to DNA polymerases and other proteins. Acts as a clamp, forming a ring around DNA (a reaction catalyzed by the clamp-loading complex) which diffuses in an ATP-independent manner freely and bidirectionally along dsDNA. Initially characterized for its ability to contact the catalytic subunit of DNA polymerase III (Pol III), a complex, multichain enzyme responsible for most of the replicative synthesis in bacteria; Pol III exhibits 3'-5' exonuclease proofreading activity. The beta chain is required for initiation of replication as well as for processivity of DNA replication.</text>
</comment>
<evidence type="ECO:0000256" key="3">
    <source>
        <dbReference type="ARBA" id="ARBA00021035"/>
    </source>
</evidence>
<dbReference type="InterPro" id="IPR001001">
    <property type="entry name" value="DNA_polIII_beta"/>
</dbReference>
<dbReference type="PIRSF" id="PIRSF000804">
    <property type="entry name" value="DNA_pol_III_b"/>
    <property type="match status" value="1"/>
</dbReference>
<dbReference type="CDD" id="cd00140">
    <property type="entry name" value="beta_clamp"/>
    <property type="match status" value="1"/>
</dbReference>
<dbReference type="Pfam" id="PF02768">
    <property type="entry name" value="DNA_pol3_beta_3"/>
    <property type="match status" value="1"/>
</dbReference>
<evidence type="ECO:0000256" key="9">
    <source>
        <dbReference type="ARBA" id="ARBA00023125"/>
    </source>
</evidence>
<protein>
    <recommendedName>
        <fullName evidence="3 10">Beta sliding clamp</fullName>
    </recommendedName>
</protein>
<evidence type="ECO:0000313" key="15">
    <source>
        <dbReference type="Proteomes" id="UP001163687"/>
    </source>
</evidence>
<dbReference type="InterPro" id="IPR022637">
    <property type="entry name" value="DNA_polIII_beta_cen"/>
</dbReference>
<dbReference type="Gene3D" id="3.10.150.10">
    <property type="entry name" value="DNA Polymerase III, subunit A, domain 2"/>
    <property type="match status" value="1"/>
</dbReference>
<evidence type="ECO:0000256" key="4">
    <source>
        <dbReference type="ARBA" id="ARBA00022490"/>
    </source>
</evidence>
<keyword evidence="9" id="KW-0238">DNA-binding</keyword>
<dbReference type="GO" id="GO:0008408">
    <property type="term" value="F:3'-5' exonuclease activity"/>
    <property type="evidence" value="ECO:0007669"/>
    <property type="project" value="InterPro"/>
</dbReference>
<name>A0AA35CNT5_9FIRM</name>
<dbReference type="RefSeq" id="WP_264842498.1">
    <property type="nucleotide sequence ID" value="NZ_AP025628.1"/>
</dbReference>
<feature type="domain" description="DNA polymerase III beta sliding clamp C-terminal" evidence="13">
    <location>
        <begin position="248"/>
        <end position="364"/>
    </location>
</feature>
<dbReference type="PANTHER" id="PTHR30478">
    <property type="entry name" value="DNA POLYMERASE III SUBUNIT BETA"/>
    <property type="match status" value="1"/>
</dbReference>
<comment type="similarity">
    <text evidence="2 10">Belongs to the beta sliding clamp family.</text>
</comment>
<dbReference type="GO" id="GO:0003887">
    <property type="term" value="F:DNA-directed DNA polymerase activity"/>
    <property type="evidence" value="ECO:0007669"/>
    <property type="project" value="UniProtKB-UniRule"/>
</dbReference>
<comment type="subcellular location">
    <subcellularLocation>
        <location evidence="1 10">Cytoplasm</location>
    </subcellularLocation>
</comment>
<evidence type="ECO:0000259" key="12">
    <source>
        <dbReference type="Pfam" id="PF02767"/>
    </source>
</evidence>
<evidence type="ECO:0000256" key="7">
    <source>
        <dbReference type="ARBA" id="ARBA00022705"/>
    </source>
</evidence>
<dbReference type="InterPro" id="IPR046938">
    <property type="entry name" value="DNA_clamp_sf"/>
</dbReference>
<evidence type="ECO:0000313" key="14">
    <source>
        <dbReference type="EMBL" id="BDG61873.1"/>
    </source>
</evidence>
<evidence type="ECO:0000256" key="6">
    <source>
        <dbReference type="ARBA" id="ARBA00022695"/>
    </source>
</evidence>
<dbReference type="AlphaFoldDB" id="A0AA35CNT5"/>
<keyword evidence="6 10" id="KW-0548">Nucleotidyltransferase</keyword>
<dbReference type="EMBL" id="AP025628">
    <property type="protein sequence ID" value="BDG61873.1"/>
    <property type="molecule type" value="Genomic_DNA"/>
</dbReference>
<evidence type="ECO:0000259" key="11">
    <source>
        <dbReference type="Pfam" id="PF00712"/>
    </source>
</evidence>
<feature type="domain" description="DNA polymerase III beta sliding clamp N-terminal" evidence="11">
    <location>
        <begin position="1"/>
        <end position="120"/>
    </location>
</feature>
<dbReference type="NCBIfam" id="TIGR00663">
    <property type="entry name" value="dnan"/>
    <property type="match status" value="1"/>
</dbReference>
<evidence type="ECO:0000256" key="5">
    <source>
        <dbReference type="ARBA" id="ARBA00022679"/>
    </source>
</evidence>
<dbReference type="GO" id="GO:0006271">
    <property type="term" value="P:DNA strand elongation involved in DNA replication"/>
    <property type="evidence" value="ECO:0007669"/>
    <property type="project" value="TreeGrafter"/>
</dbReference>
<dbReference type="Pfam" id="PF02767">
    <property type="entry name" value="DNA_pol3_beta_2"/>
    <property type="match status" value="1"/>
</dbReference>
<dbReference type="KEGG" id="cmic:caldi_29630"/>
<dbReference type="GO" id="GO:0003677">
    <property type="term" value="F:DNA binding"/>
    <property type="evidence" value="ECO:0007669"/>
    <property type="project" value="UniProtKB-UniRule"/>
</dbReference>